<gene>
    <name evidence="7" type="ORF">M378DRAFT_91340</name>
</gene>
<organism evidence="7 8">
    <name type="scientific">Amanita muscaria (strain Koide BX008)</name>
    <dbReference type="NCBI Taxonomy" id="946122"/>
    <lineage>
        <taxon>Eukaryota</taxon>
        <taxon>Fungi</taxon>
        <taxon>Dikarya</taxon>
        <taxon>Basidiomycota</taxon>
        <taxon>Agaricomycotina</taxon>
        <taxon>Agaricomycetes</taxon>
        <taxon>Agaricomycetidae</taxon>
        <taxon>Agaricales</taxon>
        <taxon>Pluteineae</taxon>
        <taxon>Amanitaceae</taxon>
        <taxon>Amanita</taxon>
    </lineage>
</organism>
<evidence type="ECO:0000256" key="4">
    <source>
        <dbReference type="ARBA" id="ARBA00022833"/>
    </source>
</evidence>
<evidence type="ECO:0000313" key="8">
    <source>
        <dbReference type="Proteomes" id="UP000054549"/>
    </source>
</evidence>
<keyword evidence="5" id="KW-0539">Nucleus</keyword>
<keyword evidence="4" id="KW-0862">Zinc</keyword>
<evidence type="ECO:0000256" key="5">
    <source>
        <dbReference type="ARBA" id="ARBA00023242"/>
    </source>
</evidence>
<dbReference type="AlphaFoldDB" id="A0A0C2W225"/>
<evidence type="ECO:0000259" key="6">
    <source>
        <dbReference type="Pfam" id="PF05699"/>
    </source>
</evidence>
<name>A0A0C2W225_AMAMK</name>
<keyword evidence="8" id="KW-1185">Reference proteome</keyword>
<protein>
    <recommendedName>
        <fullName evidence="6">HAT C-terminal dimerisation domain-containing protein</fullName>
    </recommendedName>
</protein>
<dbReference type="PANTHER" id="PTHR46481:SF10">
    <property type="entry name" value="ZINC FINGER BED DOMAIN-CONTAINING PROTEIN 39"/>
    <property type="match status" value="1"/>
</dbReference>
<dbReference type="GO" id="GO:0005634">
    <property type="term" value="C:nucleus"/>
    <property type="evidence" value="ECO:0007669"/>
    <property type="project" value="UniProtKB-SubCell"/>
</dbReference>
<dbReference type="OrthoDB" id="2790258at2759"/>
<dbReference type="GO" id="GO:0008270">
    <property type="term" value="F:zinc ion binding"/>
    <property type="evidence" value="ECO:0007669"/>
    <property type="project" value="UniProtKB-KW"/>
</dbReference>
<comment type="subcellular location">
    <subcellularLocation>
        <location evidence="1">Nucleus</location>
    </subcellularLocation>
</comment>
<dbReference type="InParanoid" id="A0A0C2W225"/>
<accession>A0A0C2W225</accession>
<keyword evidence="2" id="KW-0479">Metal-binding</keyword>
<dbReference type="InterPro" id="IPR052035">
    <property type="entry name" value="ZnF_BED_domain_contain"/>
</dbReference>
<reference evidence="7 8" key="1">
    <citation type="submission" date="2014-04" db="EMBL/GenBank/DDBJ databases">
        <title>Evolutionary Origins and Diversification of the Mycorrhizal Mutualists.</title>
        <authorList>
            <consortium name="DOE Joint Genome Institute"/>
            <consortium name="Mycorrhizal Genomics Consortium"/>
            <person name="Kohler A."/>
            <person name="Kuo A."/>
            <person name="Nagy L.G."/>
            <person name="Floudas D."/>
            <person name="Copeland A."/>
            <person name="Barry K.W."/>
            <person name="Cichocki N."/>
            <person name="Veneault-Fourrey C."/>
            <person name="LaButti K."/>
            <person name="Lindquist E.A."/>
            <person name="Lipzen A."/>
            <person name="Lundell T."/>
            <person name="Morin E."/>
            <person name="Murat C."/>
            <person name="Riley R."/>
            <person name="Ohm R."/>
            <person name="Sun H."/>
            <person name="Tunlid A."/>
            <person name="Henrissat B."/>
            <person name="Grigoriev I.V."/>
            <person name="Hibbett D.S."/>
            <person name="Martin F."/>
        </authorList>
    </citation>
    <scope>NUCLEOTIDE SEQUENCE [LARGE SCALE GENOMIC DNA]</scope>
    <source>
        <strain evidence="7 8">Koide BX008</strain>
    </source>
</reference>
<dbReference type="PANTHER" id="PTHR46481">
    <property type="entry name" value="ZINC FINGER BED DOMAIN-CONTAINING PROTEIN 4"/>
    <property type="match status" value="1"/>
</dbReference>
<sequence length="470" mass="53595">MQGGHWTLDNAASNDTFMESLEALHNERDIPFDAEDRRIMCFPHIVSIATGHVIKSSTSNSYSDDPDDYNDTAQLPDGCRDVVVLCRNTVRAIRASGQRIERFENTIEICNEKQWFGADKDGNPITLKPLQLLRDVRTRWDSAVEHFLMNPLNKDIAHLRMTDEEWNQLEDFGAIPHVVQHGLCAEKLPTLASSLPNFEMFMTAWETLGAKHPPLKRYTEIGLKWATKYYRRMDSTKAYVIAMFLNPSFRMAWITSHWDERYIQQATRTIKETMAKYRQRLPASSTTVTNIAPLRGRGIPSSNPWATATKYNLSEMLQFHQPSQPSIRTVDEEFETYVRELSPPETDMVLFWDMDGGKRFATLYAMALDYLPIQASAVPCERAFSSASETDTKRRNRLHSTLLEALQILKFSLKQQRLDFMQGLETQEEDMLLPSEDAPDHLAAGGSSVDELICALGDVDDSQTNLETNV</sequence>
<feature type="domain" description="HAT C-terminal dimerisation" evidence="6">
    <location>
        <begin position="345"/>
        <end position="411"/>
    </location>
</feature>
<dbReference type="EMBL" id="KN818559">
    <property type="protein sequence ID" value="KIL55152.1"/>
    <property type="molecule type" value="Genomic_DNA"/>
</dbReference>
<keyword evidence="3" id="KW-0863">Zinc-finger</keyword>
<evidence type="ECO:0000256" key="2">
    <source>
        <dbReference type="ARBA" id="ARBA00022723"/>
    </source>
</evidence>
<dbReference type="InterPro" id="IPR012337">
    <property type="entry name" value="RNaseH-like_sf"/>
</dbReference>
<evidence type="ECO:0000256" key="1">
    <source>
        <dbReference type="ARBA" id="ARBA00004123"/>
    </source>
</evidence>
<dbReference type="HOGENOM" id="CLU_009123_6_3_1"/>
<dbReference type="InterPro" id="IPR008906">
    <property type="entry name" value="HATC_C_dom"/>
</dbReference>
<proteinExistence type="predicted"/>
<evidence type="ECO:0000313" key="7">
    <source>
        <dbReference type="EMBL" id="KIL55152.1"/>
    </source>
</evidence>
<dbReference type="GO" id="GO:0046983">
    <property type="term" value="F:protein dimerization activity"/>
    <property type="evidence" value="ECO:0007669"/>
    <property type="project" value="InterPro"/>
</dbReference>
<dbReference type="SUPFAM" id="SSF53098">
    <property type="entry name" value="Ribonuclease H-like"/>
    <property type="match status" value="1"/>
</dbReference>
<evidence type="ECO:0000256" key="3">
    <source>
        <dbReference type="ARBA" id="ARBA00022771"/>
    </source>
</evidence>
<dbReference type="Pfam" id="PF05699">
    <property type="entry name" value="Dimer_Tnp_hAT"/>
    <property type="match status" value="1"/>
</dbReference>
<dbReference type="Proteomes" id="UP000054549">
    <property type="component" value="Unassembled WGS sequence"/>
</dbReference>